<comment type="caution">
    <text evidence="2">The sequence shown here is derived from an EMBL/GenBank/DDBJ whole genome shotgun (WGS) entry which is preliminary data.</text>
</comment>
<feature type="non-terminal residue" evidence="2">
    <location>
        <position position="574"/>
    </location>
</feature>
<proteinExistence type="predicted"/>
<keyword evidence="1" id="KW-1133">Transmembrane helix</keyword>
<feature type="transmembrane region" description="Helical" evidence="1">
    <location>
        <begin position="119"/>
        <end position="143"/>
    </location>
</feature>
<organism evidence="2 3">
    <name type="scientific">Rhodocollybia butyracea</name>
    <dbReference type="NCBI Taxonomy" id="206335"/>
    <lineage>
        <taxon>Eukaryota</taxon>
        <taxon>Fungi</taxon>
        <taxon>Dikarya</taxon>
        <taxon>Basidiomycota</taxon>
        <taxon>Agaricomycotina</taxon>
        <taxon>Agaricomycetes</taxon>
        <taxon>Agaricomycetidae</taxon>
        <taxon>Agaricales</taxon>
        <taxon>Marasmiineae</taxon>
        <taxon>Omphalotaceae</taxon>
        <taxon>Rhodocollybia</taxon>
    </lineage>
</organism>
<evidence type="ECO:0000313" key="3">
    <source>
        <dbReference type="Proteomes" id="UP000772434"/>
    </source>
</evidence>
<feature type="non-terminal residue" evidence="2">
    <location>
        <position position="1"/>
    </location>
</feature>
<name>A0A9P5UFU7_9AGAR</name>
<sequence>IEFPQPVSQRLTGHALIHGLLRLGLYRRAHVVAKIMLDNGVPIRTRTFESILEVLVTSDGSTPRSAGPEFFIYLKNLLFQRSVLSLNPSLVGGKGSRAAFDLFMCARNQKNQARTERMYRALIGSLLFHGELIAACLLFTAILKDCAVRDAIARQLTSPELKENLELELQTVDHYRFLRRSSPYPSFDILKEIIACIAEVLSKDTDEAHKIPFHAALQALANLAYMLDIRQIPYPHLSSLIRLLYRCPKCDNVVWIIRTDNQPVQVNAYDYFHLVLHRLIRKPPRHRPEPRKLKSIARWEPTLYNSRPLDLPACNSLLYYALRHRLSPQLAENVLQYMQDPFWKHSGFRRPAPNVGTFNILLSAGRILRSPIIAETVLQKFQSLNERGLGTIHAVSSPSSSPTNFDTTKWFSNGRFSKSLRRLASESHELSIPQSKRIHADSYTLSSYISYLVSTGRPQVVPSILFQLLPELAIVDHPSWGDLDPEDVKLLRRQSREECLRRVVIYGPHFFVNVLNAVVKAGRTGLAERVWHLAKEAERASWLTAFNENRVKPWCLPVHAYTLMLVCYGSEARK</sequence>
<accession>A0A9P5UFU7</accession>
<keyword evidence="3" id="KW-1185">Reference proteome</keyword>
<evidence type="ECO:0000313" key="2">
    <source>
        <dbReference type="EMBL" id="KAF9076698.1"/>
    </source>
</evidence>
<gene>
    <name evidence="2" type="ORF">BDP27DRAFT_1163993</name>
</gene>
<dbReference type="Proteomes" id="UP000772434">
    <property type="component" value="Unassembled WGS sequence"/>
</dbReference>
<keyword evidence="1" id="KW-0812">Transmembrane</keyword>
<keyword evidence="1" id="KW-0472">Membrane</keyword>
<dbReference type="OrthoDB" id="2554293at2759"/>
<dbReference type="EMBL" id="JADNRY010000006">
    <property type="protein sequence ID" value="KAF9076698.1"/>
    <property type="molecule type" value="Genomic_DNA"/>
</dbReference>
<evidence type="ECO:0000256" key="1">
    <source>
        <dbReference type="SAM" id="Phobius"/>
    </source>
</evidence>
<dbReference type="AlphaFoldDB" id="A0A9P5UFU7"/>
<protein>
    <submittedName>
        <fullName evidence="2">Uncharacterized protein</fullName>
    </submittedName>
</protein>
<reference evidence="2" key="1">
    <citation type="submission" date="2020-11" db="EMBL/GenBank/DDBJ databases">
        <authorList>
            <consortium name="DOE Joint Genome Institute"/>
            <person name="Ahrendt S."/>
            <person name="Riley R."/>
            <person name="Andreopoulos W."/>
            <person name="Labutti K."/>
            <person name="Pangilinan J."/>
            <person name="Ruiz-Duenas F.J."/>
            <person name="Barrasa J.M."/>
            <person name="Sanchez-Garcia M."/>
            <person name="Camarero S."/>
            <person name="Miyauchi S."/>
            <person name="Serrano A."/>
            <person name="Linde D."/>
            <person name="Babiker R."/>
            <person name="Drula E."/>
            <person name="Ayuso-Fernandez I."/>
            <person name="Pacheco R."/>
            <person name="Padilla G."/>
            <person name="Ferreira P."/>
            <person name="Barriuso J."/>
            <person name="Kellner H."/>
            <person name="Castanera R."/>
            <person name="Alfaro M."/>
            <person name="Ramirez L."/>
            <person name="Pisabarro A.G."/>
            <person name="Kuo A."/>
            <person name="Tritt A."/>
            <person name="Lipzen A."/>
            <person name="He G."/>
            <person name="Yan M."/>
            <person name="Ng V."/>
            <person name="Cullen D."/>
            <person name="Martin F."/>
            <person name="Rosso M.-N."/>
            <person name="Henrissat B."/>
            <person name="Hibbett D."/>
            <person name="Martinez A.T."/>
            <person name="Grigoriev I.V."/>
        </authorList>
    </citation>
    <scope>NUCLEOTIDE SEQUENCE</scope>
    <source>
        <strain evidence="2">AH 40177</strain>
    </source>
</reference>